<dbReference type="OMA" id="ESYREEH"/>
<dbReference type="AlphaFoldDB" id="V7D1X9"/>
<sequence>MQKKMGFNQYQQCYGDERMRMDARSEEESYFFQEESWSYDNNHHNQHPPMHMNTLGAYDQQFTQKQPCNVGGMFQEGMHSGHGYAHHGGGRRFPYGGSGGGGGGGRLNSGGQRHEYFSEETKYEESYREEHKGEMRYHQNNWGGETSYDRNMKYKPHKVQWTTKGI</sequence>
<organism evidence="1 2">
    <name type="scientific">Phaseolus vulgaris</name>
    <name type="common">Kidney bean</name>
    <name type="synonym">French bean</name>
    <dbReference type="NCBI Taxonomy" id="3885"/>
    <lineage>
        <taxon>Eukaryota</taxon>
        <taxon>Viridiplantae</taxon>
        <taxon>Streptophyta</taxon>
        <taxon>Embryophyta</taxon>
        <taxon>Tracheophyta</taxon>
        <taxon>Spermatophyta</taxon>
        <taxon>Magnoliopsida</taxon>
        <taxon>eudicotyledons</taxon>
        <taxon>Gunneridae</taxon>
        <taxon>Pentapetalae</taxon>
        <taxon>rosids</taxon>
        <taxon>fabids</taxon>
        <taxon>Fabales</taxon>
        <taxon>Fabaceae</taxon>
        <taxon>Papilionoideae</taxon>
        <taxon>50 kb inversion clade</taxon>
        <taxon>NPAAA clade</taxon>
        <taxon>indigoferoid/millettioid clade</taxon>
        <taxon>Phaseoleae</taxon>
        <taxon>Phaseolus</taxon>
    </lineage>
</organism>
<evidence type="ECO:0000313" key="1">
    <source>
        <dbReference type="EMBL" id="ESW35673.1"/>
    </source>
</evidence>
<keyword evidence="2" id="KW-1185">Reference proteome</keyword>
<dbReference type="Gramene" id="ESW35673">
    <property type="protein sequence ID" value="ESW35673"/>
    <property type="gene ID" value="PHAVU_001G254900g"/>
</dbReference>
<reference evidence="2" key="1">
    <citation type="journal article" date="2014" name="Nat. Genet.">
        <title>A reference genome for common bean and genome-wide analysis of dual domestications.</title>
        <authorList>
            <person name="Schmutz J."/>
            <person name="McClean P.E."/>
            <person name="Mamidi S."/>
            <person name="Wu G.A."/>
            <person name="Cannon S.B."/>
            <person name="Grimwood J."/>
            <person name="Jenkins J."/>
            <person name="Shu S."/>
            <person name="Song Q."/>
            <person name="Chavarro C."/>
            <person name="Torres-Torres M."/>
            <person name="Geffroy V."/>
            <person name="Moghaddam S.M."/>
            <person name="Gao D."/>
            <person name="Abernathy B."/>
            <person name="Barry K."/>
            <person name="Blair M."/>
            <person name="Brick M.A."/>
            <person name="Chovatia M."/>
            <person name="Gepts P."/>
            <person name="Goodstein D.M."/>
            <person name="Gonzales M."/>
            <person name="Hellsten U."/>
            <person name="Hyten D.L."/>
            <person name="Jia G."/>
            <person name="Kelly J.D."/>
            <person name="Kudrna D."/>
            <person name="Lee R."/>
            <person name="Richard M.M."/>
            <person name="Miklas P.N."/>
            <person name="Osorno J.M."/>
            <person name="Rodrigues J."/>
            <person name="Thareau V."/>
            <person name="Urrea C.A."/>
            <person name="Wang M."/>
            <person name="Yu Y."/>
            <person name="Zhang M."/>
            <person name="Wing R.A."/>
            <person name="Cregan P.B."/>
            <person name="Rokhsar D.S."/>
            <person name="Jackson S.A."/>
        </authorList>
    </citation>
    <scope>NUCLEOTIDE SEQUENCE [LARGE SCALE GENOMIC DNA]</scope>
    <source>
        <strain evidence="2">cv. G19833</strain>
    </source>
</reference>
<dbReference type="EMBL" id="CM002288">
    <property type="protein sequence ID" value="ESW35673.1"/>
    <property type="molecule type" value="Genomic_DNA"/>
</dbReference>
<gene>
    <name evidence="1" type="ORF">PHAVU_001G254900g</name>
</gene>
<dbReference type="OrthoDB" id="1432271at2759"/>
<accession>V7D1X9</accession>
<protein>
    <submittedName>
        <fullName evidence="1">Uncharacterized protein</fullName>
    </submittedName>
</protein>
<evidence type="ECO:0000313" key="2">
    <source>
        <dbReference type="Proteomes" id="UP000000226"/>
    </source>
</evidence>
<name>V7D1X9_PHAVU</name>
<dbReference type="Proteomes" id="UP000000226">
    <property type="component" value="Chromosome 1"/>
</dbReference>
<proteinExistence type="predicted"/>